<gene>
    <name evidence="1" type="ORF">DFH07DRAFT_798200</name>
</gene>
<organism evidence="1 2">
    <name type="scientific">Mycena maculata</name>
    <dbReference type="NCBI Taxonomy" id="230809"/>
    <lineage>
        <taxon>Eukaryota</taxon>
        <taxon>Fungi</taxon>
        <taxon>Dikarya</taxon>
        <taxon>Basidiomycota</taxon>
        <taxon>Agaricomycotina</taxon>
        <taxon>Agaricomycetes</taxon>
        <taxon>Agaricomycetidae</taxon>
        <taxon>Agaricales</taxon>
        <taxon>Marasmiineae</taxon>
        <taxon>Mycenaceae</taxon>
        <taxon>Mycena</taxon>
    </lineage>
</organism>
<comment type="caution">
    <text evidence="1">The sequence shown here is derived from an EMBL/GenBank/DDBJ whole genome shotgun (WGS) entry which is preliminary data.</text>
</comment>
<dbReference type="SMART" id="SM00855">
    <property type="entry name" value="PGAM"/>
    <property type="match status" value="1"/>
</dbReference>
<dbReference type="InterPro" id="IPR013078">
    <property type="entry name" value="His_Pase_superF_clade-1"/>
</dbReference>
<reference evidence="1" key="1">
    <citation type="submission" date="2023-03" db="EMBL/GenBank/DDBJ databases">
        <title>Massive genome expansion in bonnet fungi (Mycena s.s.) driven by repeated elements and novel gene families across ecological guilds.</title>
        <authorList>
            <consortium name="Lawrence Berkeley National Laboratory"/>
            <person name="Harder C.B."/>
            <person name="Miyauchi S."/>
            <person name="Viragh M."/>
            <person name="Kuo A."/>
            <person name="Thoen E."/>
            <person name="Andreopoulos B."/>
            <person name="Lu D."/>
            <person name="Skrede I."/>
            <person name="Drula E."/>
            <person name="Henrissat B."/>
            <person name="Morin E."/>
            <person name="Kohler A."/>
            <person name="Barry K."/>
            <person name="LaButti K."/>
            <person name="Morin E."/>
            <person name="Salamov A."/>
            <person name="Lipzen A."/>
            <person name="Mereny Z."/>
            <person name="Hegedus B."/>
            <person name="Baldrian P."/>
            <person name="Stursova M."/>
            <person name="Weitz H."/>
            <person name="Taylor A."/>
            <person name="Grigoriev I.V."/>
            <person name="Nagy L.G."/>
            <person name="Martin F."/>
            <person name="Kauserud H."/>
        </authorList>
    </citation>
    <scope>NUCLEOTIDE SEQUENCE</scope>
    <source>
        <strain evidence="1">CBHHK188m</strain>
    </source>
</reference>
<evidence type="ECO:0000313" key="2">
    <source>
        <dbReference type="Proteomes" id="UP001215280"/>
    </source>
</evidence>
<dbReference type="Proteomes" id="UP001215280">
    <property type="component" value="Unassembled WGS sequence"/>
</dbReference>
<dbReference type="PANTHER" id="PTHR48100">
    <property type="entry name" value="BROAD-SPECIFICITY PHOSPHATASE YOR283W-RELATED"/>
    <property type="match status" value="1"/>
</dbReference>
<proteinExistence type="predicted"/>
<dbReference type="SUPFAM" id="SSF53254">
    <property type="entry name" value="Phosphoglycerate mutase-like"/>
    <property type="match status" value="1"/>
</dbReference>
<dbReference type="GO" id="GO:0005737">
    <property type="term" value="C:cytoplasm"/>
    <property type="evidence" value="ECO:0007669"/>
    <property type="project" value="TreeGrafter"/>
</dbReference>
<name>A0AAD7K4D4_9AGAR</name>
<accession>A0AAD7K4D4</accession>
<dbReference type="InterPro" id="IPR029033">
    <property type="entry name" value="His_PPase_superfam"/>
</dbReference>
<dbReference type="Pfam" id="PF00300">
    <property type="entry name" value="His_Phos_1"/>
    <property type="match status" value="1"/>
</dbReference>
<dbReference type="PANTHER" id="PTHR48100:SF1">
    <property type="entry name" value="HISTIDINE PHOSPHATASE FAMILY PROTEIN-RELATED"/>
    <property type="match status" value="1"/>
</dbReference>
<dbReference type="AlphaFoldDB" id="A0AAD7K4D4"/>
<evidence type="ECO:0000313" key="1">
    <source>
        <dbReference type="EMBL" id="KAJ7776919.1"/>
    </source>
</evidence>
<dbReference type="GO" id="GO:0016791">
    <property type="term" value="F:phosphatase activity"/>
    <property type="evidence" value="ECO:0007669"/>
    <property type="project" value="TreeGrafter"/>
</dbReference>
<keyword evidence="2" id="KW-1185">Reference proteome</keyword>
<dbReference type="InterPro" id="IPR050275">
    <property type="entry name" value="PGM_Phosphatase"/>
</dbReference>
<protein>
    <submittedName>
        <fullName evidence="1">Histidine phosphatase superfamily</fullName>
    </submittedName>
</protein>
<dbReference type="Gene3D" id="3.40.50.1240">
    <property type="entry name" value="Phosphoglycerate mutase-like"/>
    <property type="match status" value="1"/>
</dbReference>
<dbReference type="EMBL" id="JARJLG010000011">
    <property type="protein sequence ID" value="KAJ7776919.1"/>
    <property type="molecule type" value="Genomic_DNA"/>
</dbReference>
<dbReference type="CDD" id="cd07067">
    <property type="entry name" value="HP_PGM_like"/>
    <property type="match status" value="1"/>
</dbReference>
<sequence length="273" mass="30419">MFIYETIPGYFAQDEPLADPVAIGAVPARFGLIDSSDTRWSNLTTKLRDLNTSAGHKTSYKLIFFGRHGQGYHNVAEEKYGTEAWDDYWAMLYGDGELTWGPDSELTALGKEQAAAVHKVWKEELTAGIPLPQKMYCSPMTRALDTNVITFRGVSSRRSVVVENCREEYGGHTCDQRKTRTYIVEAFPQVDIEAGFTEEDELWTTERETAEHAAARAQTVLDKIFKSDKDAIFVSITAHGGIINGFLRTLGRPRHPLPTGGVLPIIIKATAFV</sequence>